<evidence type="ECO:0000313" key="1">
    <source>
        <dbReference type="EMBL" id="KAJ3480855.1"/>
    </source>
</evidence>
<reference evidence="1" key="1">
    <citation type="submission" date="2022-07" db="EMBL/GenBank/DDBJ databases">
        <title>Genome Sequence of Physisporinus lineatus.</title>
        <authorList>
            <person name="Buettner E."/>
        </authorList>
    </citation>
    <scope>NUCLEOTIDE SEQUENCE</scope>
    <source>
        <strain evidence="1">VT162</strain>
    </source>
</reference>
<evidence type="ECO:0008006" key="3">
    <source>
        <dbReference type="Google" id="ProtNLM"/>
    </source>
</evidence>
<dbReference type="Proteomes" id="UP001212997">
    <property type="component" value="Unassembled WGS sequence"/>
</dbReference>
<keyword evidence="2" id="KW-1185">Reference proteome</keyword>
<gene>
    <name evidence="1" type="ORF">NLI96_g8061</name>
</gene>
<protein>
    <recommendedName>
        <fullName evidence="3">Pentatricopeptide repeat protein</fullName>
    </recommendedName>
</protein>
<proteinExistence type="predicted"/>
<dbReference type="InterPro" id="IPR011990">
    <property type="entry name" value="TPR-like_helical_dom_sf"/>
</dbReference>
<dbReference type="EMBL" id="JANAWD010000352">
    <property type="protein sequence ID" value="KAJ3480855.1"/>
    <property type="molecule type" value="Genomic_DNA"/>
</dbReference>
<dbReference type="AlphaFoldDB" id="A0AAD5UY02"/>
<name>A0AAD5UY02_9APHY</name>
<dbReference type="Gene3D" id="1.25.40.10">
    <property type="entry name" value="Tetratricopeptide repeat domain"/>
    <property type="match status" value="1"/>
</dbReference>
<evidence type="ECO:0000313" key="2">
    <source>
        <dbReference type="Proteomes" id="UP001212997"/>
    </source>
</evidence>
<comment type="caution">
    <text evidence="1">The sequence shown here is derived from an EMBL/GenBank/DDBJ whole genome shotgun (WGS) entry which is preliminary data.</text>
</comment>
<accession>A0AAD5UY02</accession>
<organism evidence="1 2">
    <name type="scientific">Meripilus lineatus</name>
    <dbReference type="NCBI Taxonomy" id="2056292"/>
    <lineage>
        <taxon>Eukaryota</taxon>
        <taxon>Fungi</taxon>
        <taxon>Dikarya</taxon>
        <taxon>Basidiomycota</taxon>
        <taxon>Agaricomycotina</taxon>
        <taxon>Agaricomycetes</taxon>
        <taxon>Polyporales</taxon>
        <taxon>Meripilaceae</taxon>
        <taxon>Meripilus</taxon>
    </lineage>
</organism>
<sequence>MFCCWNNLLRVNPIKRLPLTNAPRSYSCTRTSTIFHAYFTTKPIGTQLPGPNHRGNHTQAFPAEVPGIASATEEGSTKAKSKFELDTAAREAEERAFAVDITSRSRWKRPINVYFHMRRFFPEVLALESTLFMHRVISHAISNDYRDIFHCLAKDVPTSYRGSSPKDRLAILNRVLITITTENHVTKERLLFMIQSLHDSNELCTLARKGLGSAARYLNSSDLDPTLDPQFIALLTPHLLDYATHPAPEDADELAVRNAGQLYNSSLFAFVQRLTILGHNEQALTLFQDLSQQGLISDEDMQGVDLASGGFHSIVLTASIKACVRRNWLTQALDMLSSAMNTDAALHQSFAKPIHALTQRLLERRDKGDLEAVAKMITRVIQLSANILTPKVVSEFYVVAQRRDRADLMESVYCAVRKAQLESDNPYPPPSGRGLFYLLHYSCGESKNYGAVHLLTKQVVDEDIPIPPSHVARFIAGVASSGFAEMAKILWTRYLKRPNAELFLGNPSTMLRLVSLFTAVARRWEPESFPSVQPNFPRVEYPPDNESSEAVTLPDIENEALVSRVSEIQVDDETVDAHIRAKEARHFADVVIQNFRTRKSPLESAPHYDLNALARAYFITGQLSKGFATLKYLLDRKEVPNLQDVTVAISGMASFDPRGAFRMVCRMVKYGLKPNAVTFGTIIHNAIVHNDMELVSQAIAKAGELNITDFTYKTLGTLLRSVVLADKDDPDVVREELEKAQEILGILVQANFMPSPRMAIDCIAAALRADDPVMAFKFWSLFVKDQEDWDGPPHTVARTRISASIRKHCLRGSLDRDLGRTMLSTLGMNESVASAIRQTSEPDALPSPPP</sequence>